<dbReference type="PANTHER" id="PTHR42872">
    <property type="entry name" value="PROTEIN-GLUTAMATE METHYLESTERASE/PROTEIN-GLUTAMINE GLUTAMINASE"/>
    <property type="match status" value="1"/>
</dbReference>
<keyword evidence="4" id="KW-0145">Chemotaxis</keyword>
<dbReference type="InterPro" id="IPR035909">
    <property type="entry name" value="CheB_C"/>
</dbReference>
<keyword evidence="1 4" id="KW-0378">Hydrolase</keyword>
<organism evidence="6 7">
    <name type="scientific">Flavobacterium silvaticum</name>
    <dbReference type="NCBI Taxonomy" id="1852020"/>
    <lineage>
        <taxon>Bacteria</taxon>
        <taxon>Pseudomonadati</taxon>
        <taxon>Bacteroidota</taxon>
        <taxon>Flavobacteriia</taxon>
        <taxon>Flavobacteriales</taxon>
        <taxon>Flavobacteriaceae</taxon>
        <taxon>Flavobacterium</taxon>
    </lineage>
</organism>
<feature type="domain" description="CheB-type methylesterase" evidence="5">
    <location>
        <begin position="2"/>
        <end position="189"/>
    </location>
</feature>
<dbReference type="Pfam" id="PF01339">
    <property type="entry name" value="CheB_methylest"/>
    <property type="match status" value="1"/>
</dbReference>
<dbReference type="GO" id="GO:0008984">
    <property type="term" value="F:protein-glutamate methylesterase activity"/>
    <property type="evidence" value="ECO:0007669"/>
    <property type="project" value="UniProtKB-EC"/>
</dbReference>
<dbReference type="Gene3D" id="3.40.50.180">
    <property type="entry name" value="Methylesterase CheB, C-terminal domain"/>
    <property type="match status" value="1"/>
</dbReference>
<dbReference type="PROSITE" id="PS50122">
    <property type="entry name" value="CHEB"/>
    <property type="match status" value="1"/>
</dbReference>
<evidence type="ECO:0000256" key="3">
    <source>
        <dbReference type="ARBA" id="ARBA00048267"/>
    </source>
</evidence>
<feature type="active site" evidence="4">
    <location>
        <position position="41"/>
    </location>
</feature>
<evidence type="ECO:0000256" key="4">
    <source>
        <dbReference type="PROSITE-ProRule" id="PRU00050"/>
    </source>
</evidence>
<reference evidence="6" key="1">
    <citation type="submission" date="2020-02" db="EMBL/GenBank/DDBJ databases">
        <title>Flavobacterium sp. genome.</title>
        <authorList>
            <person name="Jung H.S."/>
            <person name="Baek J.H."/>
            <person name="Jeon C.O."/>
        </authorList>
    </citation>
    <scope>NUCLEOTIDE SEQUENCE</scope>
    <source>
        <strain evidence="6">SE-s28</strain>
    </source>
</reference>
<feature type="active site" evidence="4">
    <location>
        <position position="14"/>
    </location>
</feature>
<dbReference type="SUPFAM" id="SSF52738">
    <property type="entry name" value="Methylesterase CheB, C-terminal domain"/>
    <property type="match status" value="1"/>
</dbReference>
<feature type="active site" evidence="4">
    <location>
        <position position="134"/>
    </location>
</feature>
<sequence>MEKAALKLVVIGGSAGSVDVIMRIVPFLPSDPDFSIVLVLHRKSSDDTTLEDVVSIKSAMKVIPVEDKTMLETGAIFIAPSDYHLLFEPTGELSLDVSEKINYSRPSIDVSFESAAAIYKNRLTAILLTGANSDGTAGLISVKENDGFVIIQDPESADIPFMPANALENMTPDLVLDVDGIVNFLNSGF</sequence>
<dbReference type="PANTHER" id="PTHR42872:SF3">
    <property type="entry name" value="PROTEIN-GLUTAMATE METHYLESTERASE_PROTEIN-GLUTAMINE GLUTAMINASE 1"/>
    <property type="match status" value="1"/>
</dbReference>
<evidence type="ECO:0000259" key="5">
    <source>
        <dbReference type="PROSITE" id="PS50122"/>
    </source>
</evidence>
<gene>
    <name evidence="6" type="ORF">G6047_08240</name>
</gene>
<comment type="caution">
    <text evidence="6">The sequence shown here is derived from an EMBL/GenBank/DDBJ whole genome shotgun (WGS) entry which is preliminary data.</text>
</comment>
<dbReference type="GO" id="GO:0005737">
    <property type="term" value="C:cytoplasm"/>
    <property type="evidence" value="ECO:0007669"/>
    <property type="project" value="InterPro"/>
</dbReference>
<comment type="catalytic activity">
    <reaction evidence="3">
        <text>[protein]-L-glutamate 5-O-methyl ester + H2O = L-glutamyl-[protein] + methanol + H(+)</text>
        <dbReference type="Rhea" id="RHEA:23236"/>
        <dbReference type="Rhea" id="RHEA-COMP:10208"/>
        <dbReference type="Rhea" id="RHEA-COMP:10311"/>
        <dbReference type="ChEBI" id="CHEBI:15377"/>
        <dbReference type="ChEBI" id="CHEBI:15378"/>
        <dbReference type="ChEBI" id="CHEBI:17790"/>
        <dbReference type="ChEBI" id="CHEBI:29973"/>
        <dbReference type="ChEBI" id="CHEBI:82795"/>
        <dbReference type="EC" id="3.1.1.61"/>
    </reaction>
</comment>
<dbReference type="EC" id="3.1.1.61" evidence="2"/>
<proteinExistence type="predicted"/>
<dbReference type="GO" id="GO:0000156">
    <property type="term" value="F:phosphorelay response regulator activity"/>
    <property type="evidence" value="ECO:0007669"/>
    <property type="project" value="InterPro"/>
</dbReference>
<evidence type="ECO:0000256" key="2">
    <source>
        <dbReference type="ARBA" id="ARBA00039140"/>
    </source>
</evidence>
<dbReference type="RefSeq" id="WP_169527133.1">
    <property type="nucleotide sequence ID" value="NZ_JAAMPU010000104.1"/>
</dbReference>
<protein>
    <recommendedName>
        <fullName evidence="2">protein-glutamate methylesterase</fullName>
        <ecNumber evidence="2">3.1.1.61</ecNumber>
    </recommendedName>
</protein>
<dbReference type="AlphaFoldDB" id="A0A972JFJ0"/>
<dbReference type="CDD" id="cd16433">
    <property type="entry name" value="CheB"/>
    <property type="match status" value="1"/>
</dbReference>
<evidence type="ECO:0000313" key="6">
    <source>
        <dbReference type="EMBL" id="NMH28019.1"/>
    </source>
</evidence>
<dbReference type="Proteomes" id="UP000712080">
    <property type="component" value="Unassembled WGS sequence"/>
</dbReference>
<dbReference type="GO" id="GO:0006935">
    <property type="term" value="P:chemotaxis"/>
    <property type="evidence" value="ECO:0007669"/>
    <property type="project" value="UniProtKB-UniRule"/>
</dbReference>
<keyword evidence="7" id="KW-1185">Reference proteome</keyword>
<evidence type="ECO:0000256" key="1">
    <source>
        <dbReference type="ARBA" id="ARBA00022801"/>
    </source>
</evidence>
<evidence type="ECO:0000313" key="7">
    <source>
        <dbReference type="Proteomes" id="UP000712080"/>
    </source>
</evidence>
<name>A0A972JFJ0_9FLAO</name>
<accession>A0A972JFJ0</accession>
<dbReference type="EMBL" id="JAAMPU010000104">
    <property type="protein sequence ID" value="NMH28019.1"/>
    <property type="molecule type" value="Genomic_DNA"/>
</dbReference>
<dbReference type="InterPro" id="IPR000673">
    <property type="entry name" value="Sig_transdc_resp-reg_Me-estase"/>
</dbReference>